<sequence length="49" mass="5487">MTAAGLQLRRQYANTTRGDNVVAARLLGFEHVVDYVTLHHAVVSLPVYY</sequence>
<reference evidence="1" key="1">
    <citation type="submission" date="2021-03" db="EMBL/GenBank/DDBJ databases">
        <title>Molecular epidemiology and mechanisms of colistin and carbapenem resistance in Enterobacteriaceae from clinical isolates, the environment and porcine samples in Pretoria, South Africa.</title>
        <authorList>
            <person name="Bogoshi D."/>
            <person name="Mbelle N.M."/>
            <person name="Naidoo V."/>
            <person name="Osei Sekyere J."/>
        </authorList>
    </citation>
    <scope>NUCLEOTIDE SEQUENCE</scope>
    <source>
        <strain evidence="1">C052</strain>
    </source>
</reference>
<dbReference type="Proteomes" id="UP000664477">
    <property type="component" value="Unassembled WGS sequence"/>
</dbReference>
<protein>
    <submittedName>
        <fullName evidence="1">Uncharacterized protein</fullName>
    </submittedName>
</protein>
<evidence type="ECO:0000313" key="1">
    <source>
        <dbReference type="EMBL" id="MBO1916136.1"/>
    </source>
</evidence>
<gene>
    <name evidence="1" type="ORF">J4727_08815</name>
</gene>
<organism evidence="1 2">
    <name type="scientific">Providencia rettgeri</name>
    <dbReference type="NCBI Taxonomy" id="587"/>
    <lineage>
        <taxon>Bacteria</taxon>
        <taxon>Pseudomonadati</taxon>
        <taxon>Pseudomonadota</taxon>
        <taxon>Gammaproteobacteria</taxon>
        <taxon>Enterobacterales</taxon>
        <taxon>Morganellaceae</taxon>
        <taxon>Providencia</taxon>
    </lineage>
</organism>
<proteinExistence type="predicted"/>
<comment type="caution">
    <text evidence="1">The sequence shown here is derived from an EMBL/GenBank/DDBJ whole genome shotgun (WGS) entry which is preliminary data.</text>
</comment>
<accession>A0A939SLI4</accession>
<dbReference type="EMBL" id="JAGETQ010000036">
    <property type="protein sequence ID" value="MBO1916136.1"/>
    <property type="molecule type" value="Genomic_DNA"/>
</dbReference>
<name>A0A939SLI4_PRORE</name>
<evidence type="ECO:0000313" key="2">
    <source>
        <dbReference type="Proteomes" id="UP000664477"/>
    </source>
</evidence>
<dbReference type="AlphaFoldDB" id="A0A939SLI4"/>